<reference evidence="6 7" key="1">
    <citation type="journal article" date="2018" name="Mol. Plant">
        <title>The genome of Artemisia annua provides insight into the evolution of Asteraceae family and artemisinin biosynthesis.</title>
        <authorList>
            <person name="Shen Q."/>
            <person name="Zhang L."/>
            <person name="Liao Z."/>
            <person name="Wang S."/>
            <person name="Yan T."/>
            <person name="Shi P."/>
            <person name="Liu M."/>
            <person name="Fu X."/>
            <person name="Pan Q."/>
            <person name="Wang Y."/>
            <person name="Lv Z."/>
            <person name="Lu X."/>
            <person name="Zhang F."/>
            <person name="Jiang W."/>
            <person name="Ma Y."/>
            <person name="Chen M."/>
            <person name="Hao X."/>
            <person name="Li L."/>
            <person name="Tang Y."/>
            <person name="Lv G."/>
            <person name="Zhou Y."/>
            <person name="Sun X."/>
            <person name="Brodelius P.E."/>
            <person name="Rose J.K.C."/>
            <person name="Tang K."/>
        </authorList>
    </citation>
    <scope>NUCLEOTIDE SEQUENCE [LARGE SCALE GENOMIC DNA]</scope>
    <source>
        <strain evidence="7">cv. Huhao1</strain>
        <tissue evidence="6">Leaf</tissue>
    </source>
</reference>
<keyword evidence="3" id="KW-0479">Metal-binding</keyword>
<evidence type="ECO:0000256" key="1">
    <source>
        <dbReference type="ARBA" id="ARBA00010617"/>
    </source>
</evidence>
<evidence type="ECO:0000313" key="7">
    <source>
        <dbReference type="Proteomes" id="UP000245207"/>
    </source>
</evidence>
<dbReference type="InterPro" id="IPR036396">
    <property type="entry name" value="Cyt_P450_sf"/>
</dbReference>
<sequence length="354" mass="39574">MGNYQTPTSSMLIASSMLLASPKKSSKAPTQIILISSTDKVCYFEVLKSKILRLFPACLFFRSFPFYSRTKKNLPPSPRKLPIIGNLHQLGSLPHRSLHALSQKHGPLMLIHFGSVATLVASSAKAAEEILKTHDLSLCSRPNLKILNIMLYGCKDIVFSPYGEYWRQIKSVAVLHLLSNTRVKSFQKVREQELGLVIGMLENSSGSLVDISALLFSYSNRISSKVAMGKTYDGSKLIHLLNQVLDMLIVFSVGSYIPWLGWVDQLSGLVGRAKKISKEFDEFLESIIEEHVNSRRGDGSGCQEEQNFIDILLDVQKDKTTGFTFHRDSIKALLLCVIIIAQNLKVEDDDPSLW</sequence>
<dbReference type="GO" id="GO:0051762">
    <property type="term" value="P:sesquiterpene biosynthetic process"/>
    <property type="evidence" value="ECO:0007669"/>
    <property type="project" value="UniProtKB-ARBA"/>
</dbReference>
<dbReference type="GO" id="GO:0004497">
    <property type="term" value="F:monooxygenase activity"/>
    <property type="evidence" value="ECO:0007669"/>
    <property type="project" value="UniProtKB-KW"/>
</dbReference>
<name>A0A2U1LIZ1_ARTAN</name>
<dbReference type="Pfam" id="PF00067">
    <property type="entry name" value="p450"/>
    <property type="match status" value="1"/>
</dbReference>
<evidence type="ECO:0000313" key="6">
    <source>
        <dbReference type="EMBL" id="PWA48965.1"/>
    </source>
</evidence>
<evidence type="ECO:0000256" key="3">
    <source>
        <dbReference type="ARBA" id="ARBA00022723"/>
    </source>
</evidence>
<dbReference type="Gene3D" id="1.10.630.10">
    <property type="entry name" value="Cytochrome P450"/>
    <property type="match status" value="1"/>
</dbReference>
<dbReference type="Proteomes" id="UP000245207">
    <property type="component" value="Unassembled WGS sequence"/>
</dbReference>
<comment type="similarity">
    <text evidence="1">Belongs to the cytochrome P450 family.</text>
</comment>
<dbReference type="AlphaFoldDB" id="A0A2U1LIZ1"/>
<keyword evidence="4" id="KW-0408">Iron</keyword>
<accession>A0A2U1LIZ1</accession>
<comment type="caution">
    <text evidence="6">The sequence shown here is derived from an EMBL/GenBank/DDBJ whole genome shotgun (WGS) entry which is preliminary data.</text>
</comment>
<proteinExistence type="inferred from homology"/>
<dbReference type="OrthoDB" id="1470350at2759"/>
<gene>
    <name evidence="6" type="ORF">CTI12_AA487760</name>
</gene>
<keyword evidence="7" id="KW-1185">Reference proteome</keyword>
<evidence type="ECO:0000256" key="2">
    <source>
        <dbReference type="ARBA" id="ARBA00022617"/>
    </source>
</evidence>
<dbReference type="PANTHER" id="PTHR47955">
    <property type="entry name" value="CYTOCHROME P450 FAMILY 71 PROTEIN"/>
    <property type="match status" value="1"/>
</dbReference>
<keyword evidence="5" id="KW-0560">Oxidoreductase</keyword>
<protein>
    <submittedName>
        <fullName evidence="6">Cytochrome P450</fullName>
    </submittedName>
</protein>
<dbReference type="GO" id="GO:0005506">
    <property type="term" value="F:iron ion binding"/>
    <property type="evidence" value="ECO:0007669"/>
    <property type="project" value="InterPro"/>
</dbReference>
<keyword evidence="5" id="KW-0503">Monooxygenase</keyword>
<organism evidence="6 7">
    <name type="scientific">Artemisia annua</name>
    <name type="common">Sweet wormwood</name>
    <dbReference type="NCBI Taxonomy" id="35608"/>
    <lineage>
        <taxon>Eukaryota</taxon>
        <taxon>Viridiplantae</taxon>
        <taxon>Streptophyta</taxon>
        <taxon>Embryophyta</taxon>
        <taxon>Tracheophyta</taxon>
        <taxon>Spermatophyta</taxon>
        <taxon>Magnoliopsida</taxon>
        <taxon>eudicotyledons</taxon>
        <taxon>Gunneridae</taxon>
        <taxon>Pentapetalae</taxon>
        <taxon>asterids</taxon>
        <taxon>campanulids</taxon>
        <taxon>Asterales</taxon>
        <taxon>Asteraceae</taxon>
        <taxon>Asteroideae</taxon>
        <taxon>Anthemideae</taxon>
        <taxon>Artemisiinae</taxon>
        <taxon>Artemisia</taxon>
    </lineage>
</organism>
<keyword evidence="2" id="KW-0349">Heme</keyword>
<evidence type="ECO:0000256" key="4">
    <source>
        <dbReference type="ARBA" id="ARBA00023004"/>
    </source>
</evidence>
<dbReference type="STRING" id="35608.A0A2U1LIZ1"/>
<dbReference type="SUPFAM" id="SSF48264">
    <property type="entry name" value="Cytochrome P450"/>
    <property type="match status" value="1"/>
</dbReference>
<dbReference type="PANTHER" id="PTHR47955:SF16">
    <property type="entry name" value="CYTOCHROME P450"/>
    <property type="match status" value="1"/>
</dbReference>
<dbReference type="GO" id="GO:0016705">
    <property type="term" value="F:oxidoreductase activity, acting on paired donors, with incorporation or reduction of molecular oxygen"/>
    <property type="evidence" value="ECO:0007669"/>
    <property type="project" value="InterPro"/>
</dbReference>
<dbReference type="GO" id="GO:0020037">
    <property type="term" value="F:heme binding"/>
    <property type="evidence" value="ECO:0007669"/>
    <property type="project" value="InterPro"/>
</dbReference>
<dbReference type="InterPro" id="IPR001128">
    <property type="entry name" value="Cyt_P450"/>
</dbReference>
<dbReference type="EMBL" id="PKPP01009142">
    <property type="protein sequence ID" value="PWA48965.1"/>
    <property type="molecule type" value="Genomic_DNA"/>
</dbReference>
<evidence type="ECO:0000256" key="5">
    <source>
        <dbReference type="ARBA" id="ARBA00023033"/>
    </source>
</evidence>